<dbReference type="KEGG" id="ncl:C5F47_08260"/>
<protein>
    <recommendedName>
        <fullName evidence="3">Peptidase</fullName>
    </recommendedName>
</protein>
<organism evidence="1 2">
    <name type="scientific">Nitrosopumilus cobalaminigenes</name>
    <dbReference type="NCBI Taxonomy" id="1470066"/>
    <lineage>
        <taxon>Archaea</taxon>
        <taxon>Nitrososphaerota</taxon>
        <taxon>Nitrososphaeria</taxon>
        <taxon>Nitrosopumilales</taxon>
        <taxon>Nitrosopumilaceae</taxon>
        <taxon>Nitrosopumilus</taxon>
    </lineage>
</organism>
<sequence length="224" mass="25787">MKKLFPKISFVLFSFILLLQINTVYGNEELPIVTIDFLSGDTIDLDKNSQMIRANIQIQNYNPQDGYHFMQIIRSSDGEIIKTTEIFPKFVDDDLFTVQILHYLEPDADEESLVGYYDMRIFSEFGTSEKTSTFSVIKSSMPELFIQNSTETIPIPVEIQEEESENNSQVESLQIDNSEQTESKIPVWVHDIFVWYADETISENELLVAIEYLISQGILDVNSN</sequence>
<evidence type="ECO:0000313" key="2">
    <source>
        <dbReference type="Proteomes" id="UP000509771"/>
    </source>
</evidence>
<dbReference type="EMBL" id="CP026993">
    <property type="protein sequence ID" value="QLH03529.1"/>
    <property type="molecule type" value="Genomic_DNA"/>
</dbReference>
<dbReference type="RefSeq" id="WP_179360646.1">
    <property type="nucleotide sequence ID" value="NZ_CP026993.1"/>
</dbReference>
<name>A0A7D5M4H1_9ARCH</name>
<dbReference type="GeneID" id="56060048"/>
<keyword evidence="2" id="KW-1185">Reference proteome</keyword>
<accession>A0A7D5M4H1</accession>
<evidence type="ECO:0008006" key="3">
    <source>
        <dbReference type="Google" id="ProtNLM"/>
    </source>
</evidence>
<gene>
    <name evidence="1" type="ORF">C5F47_08260</name>
</gene>
<evidence type="ECO:0000313" key="1">
    <source>
        <dbReference type="EMBL" id="QLH03529.1"/>
    </source>
</evidence>
<dbReference type="AlphaFoldDB" id="A0A7D5M4H1"/>
<dbReference type="Proteomes" id="UP000509771">
    <property type="component" value="Chromosome"/>
</dbReference>
<proteinExistence type="predicted"/>
<dbReference type="OrthoDB" id="3295at2157"/>
<reference evidence="1 2" key="1">
    <citation type="submission" date="2018-02" db="EMBL/GenBank/DDBJ databases">
        <title>Complete genome of Nitrosopumilus cobalaminigenes HCA1.</title>
        <authorList>
            <person name="Qin W."/>
            <person name="Zheng Y."/>
            <person name="Stahl D.A."/>
        </authorList>
    </citation>
    <scope>NUCLEOTIDE SEQUENCE [LARGE SCALE GENOMIC DNA]</scope>
    <source>
        <strain evidence="1 2">HCA1</strain>
    </source>
</reference>